<reference evidence="1" key="1">
    <citation type="submission" date="2023-06" db="EMBL/GenBank/DDBJ databases">
        <title>Survivors Of The Sea: Transcriptome response of Skeletonema marinoi to long-term dormancy.</title>
        <authorList>
            <person name="Pinder M.I.M."/>
            <person name="Kourtchenko O."/>
            <person name="Robertson E.K."/>
            <person name="Larsson T."/>
            <person name="Maumus F."/>
            <person name="Osuna-Cruz C.M."/>
            <person name="Vancaester E."/>
            <person name="Stenow R."/>
            <person name="Vandepoele K."/>
            <person name="Ploug H."/>
            <person name="Bruchert V."/>
            <person name="Godhe A."/>
            <person name="Topel M."/>
        </authorList>
    </citation>
    <scope>NUCLEOTIDE SEQUENCE</scope>
    <source>
        <strain evidence="1">R05AC</strain>
    </source>
</reference>
<protein>
    <submittedName>
        <fullName evidence="1">Uncharacterized protein</fullName>
    </submittedName>
</protein>
<dbReference type="EMBL" id="JATAAI010000001">
    <property type="protein sequence ID" value="KAK1748594.1"/>
    <property type="molecule type" value="Genomic_DNA"/>
</dbReference>
<keyword evidence="2" id="KW-1185">Reference proteome</keyword>
<comment type="caution">
    <text evidence="1">The sequence shown here is derived from an EMBL/GenBank/DDBJ whole genome shotgun (WGS) entry which is preliminary data.</text>
</comment>
<dbReference type="AlphaFoldDB" id="A0AAD8YN99"/>
<gene>
    <name evidence="1" type="ORF">QTG54_000533</name>
</gene>
<evidence type="ECO:0000313" key="2">
    <source>
        <dbReference type="Proteomes" id="UP001224775"/>
    </source>
</evidence>
<name>A0AAD8YN99_9STRA</name>
<dbReference type="Proteomes" id="UP001224775">
    <property type="component" value="Unassembled WGS sequence"/>
</dbReference>
<accession>A0AAD8YN99</accession>
<organism evidence="1 2">
    <name type="scientific">Skeletonema marinoi</name>
    <dbReference type="NCBI Taxonomy" id="267567"/>
    <lineage>
        <taxon>Eukaryota</taxon>
        <taxon>Sar</taxon>
        <taxon>Stramenopiles</taxon>
        <taxon>Ochrophyta</taxon>
        <taxon>Bacillariophyta</taxon>
        <taxon>Coscinodiscophyceae</taxon>
        <taxon>Thalassiosirophycidae</taxon>
        <taxon>Thalassiosirales</taxon>
        <taxon>Skeletonemataceae</taxon>
        <taxon>Skeletonema</taxon>
        <taxon>Skeletonema marinoi-dohrnii complex</taxon>
    </lineage>
</organism>
<evidence type="ECO:0000313" key="1">
    <source>
        <dbReference type="EMBL" id="KAK1748594.1"/>
    </source>
</evidence>
<proteinExistence type="predicted"/>
<sequence length="309" mass="35317">MEPAVLRSFTVLFEDYLPIRLAGRRIYKHLNNVMEEVRLERIGEIERAREVCSGWEWIITEDDGEQQHFIEYARCIWDNLMDEALLLGGEENHSRETGVIPFHHLLHLGLDQVLMQNQLVTDRAKLEFITKQIILEEGSNSDAEPDSLDLQRDESISFVEFMRLLYHFTLTSSGSQTANDQAPLIKLLQTIKETAMSSRQKQNAQDASTLLAAAAIRSGSSNACKKRQKHSDQFDHYVSTFSVWESKFLNGDDTRLAKQPPRRLEILRGCFEGAKNESVVAALKIVYMDFAALRLGGDLIFKLMSKLVR</sequence>